<dbReference type="EMBL" id="ASPP01004709">
    <property type="protein sequence ID" value="ETO31782.1"/>
    <property type="molecule type" value="Genomic_DNA"/>
</dbReference>
<feature type="compositionally biased region" description="Low complexity" evidence="1">
    <location>
        <begin position="153"/>
        <end position="163"/>
    </location>
</feature>
<proteinExistence type="predicted"/>
<evidence type="ECO:0000256" key="1">
    <source>
        <dbReference type="SAM" id="MobiDB-lite"/>
    </source>
</evidence>
<comment type="caution">
    <text evidence="2">The sequence shown here is derived from an EMBL/GenBank/DDBJ whole genome shotgun (WGS) entry which is preliminary data.</text>
</comment>
<feature type="compositionally biased region" description="Basic and acidic residues" evidence="1">
    <location>
        <begin position="116"/>
        <end position="129"/>
    </location>
</feature>
<feature type="compositionally biased region" description="Low complexity" evidence="1">
    <location>
        <begin position="211"/>
        <end position="229"/>
    </location>
</feature>
<evidence type="ECO:0000313" key="2">
    <source>
        <dbReference type="EMBL" id="ETO31782.1"/>
    </source>
</evidence>
<feature type="region of interest" description="Disordered" evidence="1">
    <location>
        <begin position="116"/>
        <end position="246"/>
    </location>
</feature>
<name>X6P2J8_RETFI</name>
<feature type="non-terminal residue" evidence="2">
    <location>
        <position position="1"/>
    </location>
</feature>
<accession>X6P2J8</accession>
<gene>
    <name evidence="2" type="ORF">RFI_05337</name>
</gene>
<reference evidence="2 3" key="1">
    <citation type="journal article" date="2013" name="Curr. Biol.">
        <title>The Genome of the Foraminiferan Reticulomyxa filosa.</title>
        <authorList>
            <person name="Glockner G."/>
            <person name="Hulsmann N."/>
            <person name="Schleicher M."/>
            <person name="Noegel A.A."/>
            <person name="Eichinger L."/>
            <person name="Gallinger C."/>
            <person name="Pawlowski J."/>
            <person name="Sierra R."/>
            <person name="Euteneuer U."/>
            <person name="Pillet L."/>
            <person name="Moustafa A."/>
            <person name="Platzer M."/>
            <person name="Groth M."/>
            <person name="Szafranski K."/>
            <person name="Schliwa M."/>
        </authorList>
    </citation>
    <scope>NUCLEOTIDE SEQUENCE [LARGE SCALE GENOMIC DNA]</scope>
</reference>
<sequence length="246" mass="27823">NDNDNDNEEKEEEKAMMEMKPYPVLGLEQLTKMNPPSSVENTKMSMAQLDNPALNRLELPATMYMGRLRADSQKTTDSNLSEQIWGNKDSQQDAKTPSIASEFEQDHLHSYLNYSERNDLPRDNKRSLSKDQSAPASGMYEEHGLDMDSGNDSSVSKWKSSKVTAGSDHANSNNNHNRFAHLQNVIEEHSPFAEEEELEMDDDTAFSSHFQTPTTVPTKSSQQPQQTSQNKSFHNSPPNFPNRDKV</sequence>
<feature type="region of interest" description="Disordered" evidence="1">
    <location>
        <begin position="70"/>
        <end position="97"/>
    </location>
</feature>
<evidence type="ECO:0000313" key="3">
    <source>
        <dbReference type="Proteomes" id="UP000023152"/>
    </source>
</evidence>
<feature type="compositionally biased region" description="Polar residues" evidence="1">
    <location>
        <begin position="75"/>
        <end position="84"/>
    </location>
</feature>
<feature type="compositionally biased region" description="Acidic residues" evidence="1">
    <location>
        <begin position="193"/>
        <end position="204"/>
    </location>
</feature>
<organism evidence="2 3">
    <name type="scientific">Reticulomyxa filosa</name>
    <dbReference type="NCBI Taxonomy" id="46433"/>
    <lineage>
        <taxon>Eukaryota</taxon>
        <taxon>Sar</taxon>
        <taxon>Rhizaria</taxon>
        <taxon>Retaria</taxon>
        <taxon>Foraminifera</taxon>
        <taxon>Monothalamids</taxon>
        <taxon>Reticulomyxidae</taxon>
        <taxon>Reticulomyxa</taxon>
    </lineage>
</organism>
<protein>
    <submittedName>
        <fullName evidence="2">Uncharacterized protein</fullName>
    </submittedName>
</protein>
<keyword evidence="3" id="KW-1185">Reference proteome</keyword>
<dbReference type="AlphaFoldDB" id="X6P2J8"/>
<dbReference type="Proteomes" id="UP000023152">
    <property type="component" value="Unassembled WGS sequence"/>
</dbReference>